<name>A0A0W8FI11_9ZZZZ</name>
<dbReference type="AlphaFoldDB" id="A0A0W8FI11"/>
<organism evidence="2">
    <name type="scientific">hydrocarbon metagenome</name>
    <dbReference type="NCBI Taxonomy" id="938273"/>
    <lineage>
        <taxon>unclassified sequences</taxon>
        <taxon>metagenomes</taxon>
        <taxon>ecological metagenomes</taxon>
    </lineage>
</organism>
<feature type="transmembrane region" description="Helical" evidence="1">
    <location>
        <begin position="12"/>
        <end position="33"/>
    </location>
</feature>
<protein>
    <submittedName>
        <fullName evidence="2">Uncharacterized protein</fullName>
    </submittedName>
</protein>
<evidence type="ECO:0000313" key="2">
    <source>
        <dbReference type="EMBL" id="KUG20525.1"/>
    </source>
</evidence>
<keyword evidence="1" id="KW-1133">Transmembrane helix</keyword>
<comment type="caution">
    <text evidence="2">The sequence shown here is derived from an EMBL/GenBank/DDBJ whole genome shotgun (WGS) entry which is preliminary data.</text>
</comment>
<evidence type="ECO:0000256" key="1">
    <source>
        <dbReference type="SAM" id="Phobius"/>
    </source>
</evidence>
<dbReference type="EMBL" id="LNQE01001182">
    <property type="protein sequence ID" value="KUG20525.1"/>
    <property type="molecule type" value="Genomic_DNA"/>
</dbReference>
<gene>
    <name evidence="2" type="ORF">ASZ90_009748</name>
</gene>
<accession>A0A0W8FI11</accession>
<keyword evidence="1" id="KW-0812">Transmembrane</keyword>
<sequence length="61" mass="6355">MREPCAIFPVQSGVPPIGIGVLLIIFAIAPLIVAGMPALPAPVLLIFLGAGIFFIWIGLTK</sequence>
<feature type="transmembrane region" description="Helical" evidence="1">
    <location>
        <begin position="39"/>
        <end position="59"/>
    </location>
</feature>
<keyword evidence="1" id="KW-0472">Membrane</keyword>
<reference evidence="2" key="1">
    <citation type="journal article" date="2015" name="Proc. Natl. Acad. Sci. U.S.A.">
        <title>Networks of energetic and metabolic interactions define dynamics in microbial communities.</title>
        <authorList>
            <person name="Embree M."/>
            <person name="Liu J.K."/>
            <person name="Al-Bassam M.M."/>
            <person name="Zengler K."/>
        </authorList>
    </citation>
    <scope>NUCLEOTIDE SEQUENCE</scope>
</reference>
<proteinExistence type="predicted"/>